<dbReference type="InterPro" id="IPR023034">
    <property type="entry name" value="PPIase_SurA"/>
</dbReference>
<keyword evidence="1 7" id="KW-0732">Signal</keyword>
<dbReference type="PANTHER" id="PTHR47637:SF1">
    <property type="entry name" value="CHAPERONE SURA"/>
    <property type="match status" value="1"/>
</dbReference>
<evidence type="ECO:0000256" key="6">
    <source>
        <dbReference type="ARBA" id="ARBA00023235"/>
    </source>
</evidence>
<evidence type="ECO:0000256" key="2">
    <source>
        <dbReference type="ARBA" id="ARBA00022737"/>
    </source>
</evidence>
<dbReference type="GO" id="GO:0006457">
    <property type="term" value="P:protein folding"/>
    <property type="evidence" value="ECO:0007669"/>
    <property type="project" value="UniProtKB-UniRule"/>
</dbReference>
<dbReference type="OrthoDB" id="14196at2"/>
<feature type="domain" description="PpiC" evidence="8">
    <location>
        <begin position="288"/>
        <end position="388"/>
    </location>
</feature>
<keyword evidence="3 7" id="KW-0574">Periplasm</keyword>
<proteinExistence type="inferred from homology"/>
<dbReference type="Proteomes" id="UP000235116">
    <property type="component" value="Chromosome"/>
</dbReference>
<dbReference type="GO" id="GO:0051082">
    <property type="term" value="F:unfolded protein binding"/>
    <property type="evidence" value="ECO:0007669"/>
    <property type="project" value="UniProtKB-UniRule"/>
</dbReference>
<keyword evidence="6 7" id="KW-0413">Isomerase</keyword>
<dbReference type="KEGG" id="kak:Kalk_15760"/>
<feature type="signal peptide" evidence="7">
    <location>
        <begin position="1"/>
        <end position="30"/>
    </location>
</feature>
<dbReference type="InterPro" id="IPR015391">
    <property type="entry name" value="SurA_N"/>
</dbReference>
<organism evidence="9 10">
    <name type="scientific">Ketobacter alkanivorans</name>
    <dbReference type="NCBI Taxonomy" id="1917421"/>
    <lineage>
        <taxon>Bacteria</taxon>
        <taxon>Pseudomonadati</taxon>
        <taxon>Pseudomonadota</taxon>
        <taxon>Gammaproteobacteria</taxon>
        <taxon>Pseudomonadales</taxon>
        <taxon>Ketobacteraceae</taxon>
        <taxon>Ketobacter</taxon>
    </lineage>
</organism>
<evidence type="ECO:0000256" key="7">
    <source>
        <dbReference type="HAMAP-Rule" id="MF_01183"/>
    </source>
</evidence>
<dbReference type="GO" id="GO:0042277">
    <property type="term" value="F:peptide binding"/>
    <property type="evidence" value="ECO:0007669"/>
    <property type="project" value="InterPro"/>
</dbReference>
<dbReference type="GO" id="GO:0043165">
    <property type="term" value="P:Gram-negative-bacterium-type cell outer membrane assembly"/>
    <property type="evidence" value="ECO:0007669"/>
    <property type="project" value="InterPro"/>
</dbReference>
<dbReference type="InterPro" id="IPR027304">
    <property type="entry name" value="Trigger_fact/SurA_dom_sf"/>
</dbReference>
<dbReference type="SUPFAM" id="SSF109998">
    <property type="entry name" value="Triger factor/SurA peptide-binding domain-like"/>
    <property type="match status" value="1"/>
</dbReference>
<dbReference type="EC" id="5.2.1.8" evidence="7"/>
<keyword evidence="5 7" id="KW-0143">Chaperone</keyword>
<gene>
    <name evidence="7" type="primary">surA</name>
    <name evidence="9" type="ORF">Kalk_15760</name>
</gene>
<dbReference type="GO" id="GO:0050821">
    <property type="term" value="P:protein stabilization"/>
    <property type="evidence" value="ECO:0007669"/>
    <property type="project" value="InterPro"/>
</dbReference>
<dbReference type="EMBL" id="CP022684">
    <property type="protein sequence ID" value="AUM13792.1"/>
    <property type="molecule type" value="Genomic_DNA"/>
</dbReference>
<comment type="function">
    <text evidence="7">Chaperone involved in the correct folding and assembly of outer membrane proteins. Recognizes specific patterns of aromatic residues and the orientation of their side chains, which are found more frequently in integral outer membrane proteins. May act in both early periplasmic and late outer membrane-associated steps of protein maturation.</text>
</comment>
<comment type="catalytic activity">
    <reaction evidence="7">
        <text>[protein]-peptidylproline (omega=180) = [protein]-peptidylproline (omega=0)</text>
        <dbReference type="Rhea" id="RHEA:16237"/>
        <dbReference type="Rhea" id="RHEA-COMP:10747"/>
        <dbReference type="Rhea" id="RHEA-COMP:10748"/>
        <dbReference type="ChEBI" id="CHEBI:83833"/>
        <dbReference type="ChEBI" id="CHEBI:83834"/>
        <dbReference type="EC" id="5.2.1.8"/>
    </reaction>
</comment>
<dbReference type="GO" id="GO:0003755">
    <property type="term" value="F:peptidyl-prolyl cis-trans isomerase activity"/>
    <property type="evidence" value="ECO:0007669"/>
    <property type="project" value="UniProtKB-UniRule"/>
</dbReference>
<evidence type="ECO:0000256" key="1">
    <source>
        <dbReference type="ARBA" id="ARBA00022729"/>
    </source>
</evidence>
<name>A0A2K9LND6_9GAMM</name>
<feature type="domain" description="PpiC" evidence="8">
    <location>
        <begin position="181"/>
        <end position="279"/>
    </location>
</feature>
<comment type="domain">
    <text evidence="7">The PPIase activity resides only in the second parvulin domain. The N-terminal region and the C-terminal tail are necessary and sufficient for the chaperone activity of SurA. The PPIase activity is dispensable for SurA to function as a chaperone. The N-terminal region and the C-terminal tail are also required for porin recognition.</text>
</comment>
<dbReference type="Gene3D" id="3.10.50.40">
    <property type="match status" value="2"/>
</dbReference>
<protein>
    <recommendedName>
        <fullName evidence="7">Chaperone SurA</fullName>
    </recommendedName>
    <alternativeName>
        <fullName evidence="7">Peptidyl-prolyl cis-trans isomerase SurA</fullName>
        <shortName evidence="7">PPIase SurA</shortName>
        <ecNumber evidence="7">5.2.1.8</ecNumber>
    </alternativeName>
    <alternativeName>
        <fullName evidence="7">Rotamase SurA</fullName>
    </alternativeName>
</protein>
<dbReference type="SUPFAM" id="SSF54534">
    <property type="entry name" value="FKBP-like"/>
    <property type="match status" value="2"/>
</dbReference>
<evidence type="ECO:0000313" key="10">
    <source>
        <dbReference type="Proteomes" id="UP000235116"/>
    </source>
</evidence>
<evidence type="ECO:0000256" key="5">
    <source>
        <dbReference type="ARBA" id="ARBA00023186"/>
    </source>
</evidence>
<dbReference type="Pfam" id="PF00639">
    <property type="entry name" value="Rotamase"/>
    <property type="match status" value="2"/>
</dbReference>
<feature type="chain" id="PRO_5015016645" description="Chaperone SurA" evidence="7">
    <location>
        <begin position="31"/>
        <end position="433"/>
    </location>
</feature>
<dbReference type="Pfam" id="PF09312">
    <property type="entry name" value="SurA_N"/>
    <property type="match status" value="1"/>
</dbReference>
<dbReference type="InterPro" id="IPR050280">
    <property type="entry name" value="OMP_Chaperone_SurA"/>
</dbReference>
<accession>A0A2K9LND6</accession>
<dbReference type="PROSITE" id="PS50198">
    <property type="entry name" value="PPIC_PPIASE_2"/>
    <property type="match status" value="2"/>
</dbReference>
<dbReference type="RefSeq" id="WP_101895167.1">
    <property type="nucleotide sequence ID" value="NZ_CP022684.1"/>
</dbReference>
<dbReference type="Gene3D" id="1.10.4030.10">
    <property type="entry name" value="Porin chaperone SurA, peptide-binding domain"/>
    <property type="match status" value="1"/>
</dbReference>
<dbReference type="GO" id="GO:0030288">
    <property type="term" value="C:outer membrane-bounded periplasmic space"/>
    <property type="evidence" value="ECO:0007669"/>
    <property type="project" value="InterPro"/>
</dbReference>
<evidence type="ECO:0000259" key="8">
    <source>
        <dbReference type="PROSITE" id="PS50198"/>
    </source>
</evidence>
<evidence type="ECO:0000313" key="9">
    <source>
        <dbReference type="EMBL" id="AUM13792.1"/>
    </source>
</evidence>
<keyword evidence="4 7" id="KW-0697">Rotamase</keyword>
<keyword evidence="10" id="KW-1185">Reference proteome</keyword>
<dbReference type="AlphaFoldDB" id="A0A2K9LND6"/>
<evidence type="ECO:0000256" key="4">
    <source>
        <dbReference type="ARBA" id="ARBA00023110"/>
    </source>
</evidence>
<dbReference type="InterPro" id="IPR023058">
    <property type="entry name" value="PPIase_PpiC_CS"/>
</dbReference>
<dbReference type="HAMAP" id="MF_01183">
    <property type="entry name" value="Chaperone_SurA"/>
    <property type="match status" value="1"/>
</dbReference>
<dbReference type="InterPro" id="IPR046357">
    <property type="entry name" value="PPIase_dom_sf"/>
</dbReference>
<sequence length="433" mass="49080" precursor="true">MSIMSNRFTLRLHHALLVGLMLTLSGSLLAAPTPLDRVVAVVDDDIIMESELVERAASIRMRMREQNTQLPPTDVLMSQVLERMIMESIELQLAEKAGIRVNDNQLNDTLANIARQNNMTTEAFRETVLSEGMSWPALRDQVRRELTVNQLRQRRVGGRIQITDQDVNNFLNSEIAKTNLAPDYRLGHILIAIDDGTSPQVAEETALLVYQKLQQNQDFAALAAQYSSGETALSGGDLGWRKAAQLPTLFSDTVLEMKQGEVSNPIRSASGFHIIKVLELRGGTEQIVQQTKTRHILVKPNEIRSEQETLKLINDIHEQLEKDSDQFETLAKTYSDDPGSALQGGDLGWVNPGSMVPEFEERMQKAEIGAISEPFRSNFGWHVLQVTERRSQDMSEEFRRGRARQMLQKRRFDEELDGWLRETRQNAYVEIKL</sequence>
<evidence type="ECO:0000256" key="3">
    <source>
        <dbReference type="ARBA" id="ARBA00022764"/>
    </source>
</evidence>
<comment type="subcellular location">
    <subcellularLocation>
        <location evidence="7">Periplasm</location>
    </subcellularLocation>
    <text evidence="7">Is capable of associating with the outer membrane.</text>
</comment>
<dbReference type="PROSITE" id="PS01096">
    <property type="entry name" value="PPIC_PPIASE_1"/>
    <property type="match status" value="1"/>
</dbReference>
<dbReference type="InterPro" id="IPR000297">
    <property type="entry name" value="PPIase_PpiC"/>
</dbReference>
<reference evidence="10" key="1">
    <citation type="submission" date="2017-08" db="EMBL/GenBank/DDBJ databases">
        <title>Direct submision.</title>
        <authorList>
            <person name="Kim S.-J."/>
            <person name="Rhee S.-K."/>
        </authorList>
    </citation>
    <scope>NUCLEOTIDE SEQUENCE [LARGE SCALE GENOMIC DNA]</scope>
    <source>
        <strain evidence="10">GI5</strain>
    </source>
</reference>
<keyword evidence="2 7" id="KW-0677">Repeat</keyword>
<dbReference type="PANTHER" id="PTHR47637">
    <property type="entry name" value="CHAPERONE SURA"/>
    <property type="match status" value="1"/>
</dbReference>